<feature type="chain" id="PRO_5004611188" evidence="2">
    <location>
        <begin position="17"/>
        <end position="183"/>
    </location>
</feature>
<keyword evidence="4" id="KW-1185">Reference proteome</keyword>
<dbReference type="RefSeq" id="XP_007787745.1">
    <property type="nucleotide sequence ID" value="XM_007789555.1"/>
</dbReference>
<reference evidence="4" key="1">
    <citation type="journal article" date="2014" name="BMC Genomics">
        <title>Genome characteristics reveal the impact of lichenization on lichen-forming fungus Endocarpon pusillum Hedwig (Verrucariales, Ascomycota).</title>
        <authorList>
            <person name="Wang Y.-Y."/>
            <person name="Liu B."/>
            <person name="Zhang X.-Y."/>
            <person name="Zhou Q.-M."/>
            <person name="Zhang T."/>
            <person name="Li H."/>
            <person name="Yu Y.-F."/>
            <person name="Zhang X.-L."/>
            <person name="Hao X.-Y."/>
            <person name="Wang M."/>
            <person name="Wang L."/>
            <person name="Wei J.-C."/>
        </authorList>
    </citation>
    <scope>NUCLEOTIDE SEQUENCE [LARGE SCALE GENOMIC DNA]</scope>
    <source>
        <strain evidence="4">Z07020 / HMAS-L-300199</strain>
    </source>
</reference>
<name>U1HW52_ENDPU</name>
<accession>U1HW52</accession>
<organism evidence="3 4">
    <name type="scientific">Endocarpon pusillum (strain Z07020 / HMAS-L-300199)</name>
    <name type="common">Lichen-forming fungus</name>
    <dbReference type="NCBI Taxonomy" id="1263415"/>
    <lineage>
        <taxon>Eukaryota</taxon>
        <taxon>Fungi</taxon>
        <taxon>Dikarya</taxon>
        <taxon>Ascomycota</taxon>
        <taxon>Pezizomycotina</taxon>
        <taxon>Eurotiomycetes</taxon>
        <taxon>Chaetothyriomycetidae</taxon>
        <taxon>Verrucariales</taxon>
        <taxon>Verrucariaceae</taxon>
        <taxon>Endocarpon</taxon>
    </lineage>
</organism>
<keyword evidence="2" id="KW-0732">Signal</keyword>
<dbReference type="GeneID" id="19240131"/>
<dbReference type="Proteomes" id="UP000019373">
    <property type="component" value="Unassembled WGS sequence"/>
</dbReference>
<dbReference type="EMBL" id="KE720846">
    <property type="protein sequence ID" value="ERF74970.1"/>
    <property type="molecule type" value="Genomic_DNA"/>
</dbReference>
<proteinExistence type="predicted"/>
<gene>
    <name evidence="3" type="ORF">EPUS_05178</name>
</gene>
<sequence length="183" mass="19566">MAEIALVAGLSAACGAAGTAAGVGIAAKLLKGDPVDTTLILQFLDGGFSEDETKNFQSRLQNDSRFRQIALALQNDFEEQSRTPDGAQTAGPKAKRLEMALRHKPVRSAQGVAGKQGAASERQLKDEQGRGTQKTPALVASQERRGTQKPQGLMAHQERRGPQGQSSNARGQTLRLRRHGKVE</sequence>
<feature type="region of interest" description="Disordered" evidence="1">
    <location>
        <begin position="75"/>
        <end position="183"/>
    </location>
</feature>
<evidence type="ECO:0000256" key="2">
    <source>
        <dbReference type="SAM" id="SignalP"/>
    </source>
</evidence>
<evidence type="ECO:0000256" key="1">
    <source>
        <dbReference type="SAM" id="MobiDB-lite"/>
    </source>
</evidence>
<dbReference type="AlphaFoldDB" id="U1HW52"/>
<evidence type="ECO:0000313" key="3">
    <source>
        <dbReference type="EMBL" id="ERF74970.1"/>
    </source>
</evidence>
<protein>
    <submittedName>
        <fullName evidence="3">Uncharacterized protein</fullName>
    </submittedName>
</protein>
<evidence type="ECO:0000313" key="4">
    <source>
        <dbReference type="Proteomes" id="UP000019373"/>
    </source>
</evidence>
<feature type="signal peptide" evidence="2">
    <location>
        <begin position="1"/>
        <end position="16"/>
    </location>
</feature>
<dbReference type="HOGENOM" id="CLU_1660744_0_0_1"/>